<keyword evidence="1" id="KW-0732">Signal</keyword>
<organism evidence="2 3">
    <name type="scientific">Penicillium atrosanguineum</name>
    <dbReference type="NCBI Taxonomy" id="1132637"/>
    <lineage>
        <taxon>Eukaryota</taxon>
        <taxon>Fungi</taxon>
        <taxon>Dikarya</taxon>
        <taxon>Ascomycota</taxon>
        <taxon>Pezizomycotina</taxon>
        <taxon>Eurotiomycetes</taxon>
        <taxon>Eurotiomycetidae</taxon>
        <taxon>Eurotiales</taxon>
        <taxon>Aspergillaceae</taxon>
        <taxon>Penicillium</taxon>
    </lineage>
</organism>
<dbReference type="AlphaFoldDB" id="A0A9W9QBR3"/>
<dbReference type="Proteomes" id="UP001147746">
    <property type="component" value="Unassembled WGS sequence"/>
</dbReference>
<reference evidence="2" key="2">
    <citation type="journal article" date="2023" name="IMA Fungus">
        <title>Comparative genomic study of the Penicillium genus elucidates a diverse pangenome and 15 lateral gene transfer events.</title>
        <authorList>
            <person name="Petersen C."/>
            <person name="Sorensen T."/>
            <person name="Nielsen M.R."/>
            <person name="Sondergaard T.E."/>
            <person name="Sorensen J.L."/>
            <person name="Fitzpatrick D.A."/>
            <person name="Frisvad J.C."/>
            <person name="Nielsen K.L."/>
        </authorList>
    </citation>
    <scope>NUCLEOTIDE SEQUENCE</scope>
    <source>
        <strain evidence="2">IBT 21472</strain>
    </source>
</reference>
<reference evidence="2" key="1">
    <citation type="submission" date="2022-12" db="EMBL/GenBank/DDBJ databases">
        <authorList>
            <person name="Petersen C."/>
        </authorList>
    </citation>
    <scope>NUCLEOTIDE SEQUENCE</scope>
    <source>
        <strain evidence="2">IBT 21472</strain>
    </source>
</reference>
<evidence type="ECO:0000313" key="3">
    <source>
        <dbReference type="Proteomes" id="UP001147746"/>
    </source>
</evidence>
<keyword evidence="3" id="KW-1185">Reference proteome</keyword>
<gene>
    <name evidence="2" type="ORF">N7476_000288</name>
</gene>
<proteinExistence type="predicted"/>
<protein>
    <recommendedName>
        <fullName evidence="4">Alpha-galactosidase</fullName>
    </recommendedName>
</protein>
<name>A0A9W9QBR3_9EURO</name>
<feature type="chain" id="PRO_5040862074" description="Alpha-galactosidase" evidence="1">
    <location>
        <begin position="20"/>
        <end position="131"/>
    </location>
</feature>
<evidence type="ECO:0008006" key="4">
    <source>
        <dbReference type="Google" id="ProtNLM"/>
    </source>
</evidence>
<feature type="signal peptide" evidence="1">
    <location>
        <begin position="1"/>
        <end position="19"/>
    </location>
</feature>
<dbReference type="EMBL" id="JAPZBO010000001">
    <property type="protein sequence ID" value="KAJ5330505.1"/>
    <property type="molecule type" value="Genomic_DNA"/>
</dbReference>
<comment type="caution">
    <text evidence="2">The sequence shown here is derived from an EMBL/GenBank/DDBJ whole genome shotgun (WGS) entry which is preliminary data.</text>
</comment>
<accession>A0A9W9QBR3</accession>
<evidence type="ECO:0000313" key="2">
    <source>
        <dbReference type="EMBL" id="KAJ5330505.1"/>
    </source>
</evidence>
<evidence type="ECO:0000256" key="1">
    <source>
        <dbReference type="SAM" id="SignalP"/>
    </source>
</evidence>
<sequence length="131" mass="14692">MAIWCLLLVIQCHQTITNAANASSHMFNIVEKPGKSLQERSTGLYATVLGGNGMFADGWPSIDQWVGSIEAMFESKRDVISASCSRWGHKFDMVDAGMLEILNRDWENVTEDTRDEAQVLWSSTFGTNWET</sequence>